<comment type="caution">
    <text evidence="2">The sequence shown here is derived from an EMBL/GenBank/DDBJ whole genome shotgun (WGS) entry which is preliminary data.</text>
</comment>
<gene>
    <name evidence="2" type="ORF">HHI36_011643</name>
</gene>
<dbReference type="EMBL" id="JABFTP020000001">
    <property type="protein sequence ID" value="KAL3267520.1"/>
    <property type="molecule type" value="Genomic_DNA"/>
</dbReference>
<keyword evidence="3" id="KW-1185">Reference proteome</keyword>
<evidence type="ECO:0000256" key="1">
    <source>
        <dbReference type="SAM" id="MobiDB-lite"/>
    </source>
</evidence>
<protein>
    <recommendedName>
        <fullName evidence="4">rRNA-processing protein FYV7</fullName>
    </recommendedName>
</protein>
<feature type="region of interest" description="Disordered" evidence="1">
    <location>
        <begin position="1"/>
        <end position="45"/>
    </location>
</feature>
<evidence type="ECO:0008006" key="4">
    <source>
        <dbReference type="Google" id="ProtNLM"/>
    </source>
</evidence>
<feature type="non-terminal residue" evidence="2">
    <location>
        <position position="124"/>
    </location>
</feature>
<organism evidence="2 3">
    <name type="scientific">Cryptolaemus montrouzieri</name>
    <dbReference type="NCBI Taxonomy" id="559131"/>
    <lineage>
        <taxon>Eukaryota</taxon>
        <taxon>Metazoa</taxon>
        <taxon>Ecdysozoa</taxon>
        <taxon>Arthropoda</taxon>
        <taxon>Hexapoda</taxon>
        <taxon>Insecta</taxon>
        <taxon>Pterygota</taxon>
        <taxon>Neoptera</taxon>
        <taxon>Endopterygota</taxon>
        <taxon>Coleoptera</taxon>
        <taxon>Polyphaga</taxon>
        <taxon>Cucujiformia</taxon>
        <taxon>Coccinelloidea</taxon>
        <taxon>Coccinellidae</taxon>
        <taxon>Scymninae</taxon>
        <taxon>Scymnini</taxon>
        <taxon>Cryptolaemus</taxon>
    </lineage>
</organism>
<evidence type="ECO:0000313" key="2">
    <source>
        <dbReference type="EMBL" id="KAL3267520.1"/>
    </source>
</evidence>
<dbReference type="AlphaFoldDB" id="A0ABD2MMD0"/>
<proteinExistence type="predicted"/>
<reference evidence="2 3" key="1">
    <citation type="journal article" date="2021" name="BMC Biol.">
        <title>Horizontally acquired antibacterial genes associated with adaptive radiation of ladybird beetles.</title>
        <authorList>
            <person name="Li H.S."/>
            <person name="Tang X.F."/>
            <person name="Huang Y.H."/>
            <person name="Xu Z.Y."/>
            <person name="Chen M.L."/>
            <person name="Du X.Y."/>
            <person name="Qiu B.Y."/>
            <person name="Chen P.T."/>
            <person name="Zhang W."/>
            <person name="Slipinski A."/>
            <person name="Escalona H.E."/>
            <person name="Waterhouse R.M."/>
            <person name="Zwick A."/>
            <person name="Pang H."/>
        </authorList>
    </citation>
    <scope>NUCLEOTIDE SEQUENCE [LARGE SCALE GENOMIC DNA]</scope>
    <source>
        <strain evidence="2">SYSU2018</strain>
    </source>
</reference>
<name>A0ABD2MMD0_9CUCU</name>
<feature type="compositionally biased region" description="Basic and acidic residues" evidence="1">
    <location>
        <begin position="1"/>
        <end position="19"/>
    </location>
</feature>
<evidence type="ECO:0000313" key="3">
    <source>
        <dbReference type="Proteomes" id="UP001516400"/>
    </source>
</evidence>
<accession>A0ABD2MMD0</accession>
<sequence length="124" mass="15194">MSKDRERPDEENHDIDKMNQKLIKQQRPAGAKFSKPENQKTDTFNATTKALMEKRRKLWSNGKYKTVEYVHNNETIKKRIREDLRKHQEQEVEKILRRNSRLNCLRPRGTYYYSFKRQRRQGRK</sequence>
<dbReference type="Proteomes" id="UP001516400">
    <property type="component" value="Unassembled WGS sequence"/>
</dbReference>